<feature type="transmembrane region" description="Helical" evidence="12">
    <location>
        <begin position="396"/>
        <end position="414"/>
    </location>
</feature>
<comment type="similarity">
    <text evidence="3 12">Belongs to the PIGV family.</text>
</comment>
<sequence>MSVESQSLTTITLLVAGLRQITVSLLYFITDSLNLPPLDSSHRILDAGSTPGLRWDALHYASVALNGYGFEQQLAFMPLWPGIMRLAGELSVWSRTLLARFVTPALPLYLTYADISGGTVNILANILATRMLYKLTCEVSGSTRFATLSTLFYAFPPHPASIASPYTEPTYALFTFAGFYYAVKRRWVWSTLALTLATALRSTGVFNIGVLGWMILFGTQRPNLQHLTSRKALQRSLLAAMLCSIVLAPFVGFQYYAYRSFCLDDTTHRPWCDATIPMAYSFVQAEYWNVGLFKYWTIAQVPNFLLAAPVLAVSLLPTLAYFQKASTAPHTLLPFHIHHLFLTLLLIFASHAQIALRVCITDPVVWWNVAAVAVDWAPVGKGDQARPTVLTTAGKLWIGWVVVYGTVSLFLWAGHYPPA</sequence>
<evidence type="ECO:0000256" key="7">
    <source>
        <dbReference type="ARBA" id="ARBA00022679"/>
    </source>
</evidence>
<organism evidence="13 14">
    <name type="scientific">Papiliotrema laurentii</name>
    <name type="common">Cryptococcus laurentii</name>
    <dbReference type="NCBI Taxonomy" id="5418"/>
    <lineage>
        <taxon>Eukaryota</taxon>
        <taxon>Fungi</taxon>
        <taxon>Dikarya</taxon>
        <taxon>Basidiomycota</taxon>
        <taxon>Agaricomycotina</taxon>
        <taxon>Tremellomycetes</taxon>
        <taxon>Tremellales</taxon>
        <taxon>Rhynchogastremaceae</taxon>
        <taxon>Papiliotrema</taxon>
    </lineage>
</organism>
<dbReference type="InterPro" id="IPR007315">
    <property type="entry name" value="PIG-V/Gpi18"/>
</dbReference>
<dbReference type="GO" id="GO:0000009">
    <property type="term" value="F:alpha-1,6-mannosyltransferase activity"/>
    <property type="evidence" value="ECO:0007669"/>
    <property type="project" value="InterPro"/>
</dbReference>
<protein>
    <recommendedName>
        <fullName evidence="4 12">GPI mannosyltransferase 2</fullName>
        <ecNumber evidence="12">2.4.1.-</ecNumber>
    </recommendedName>
</protein>
<evidence type="ECO:0000256" key="4">
    <source>
        <dbReference type="ARBA" id="ARBA00013795"/>
    </source>
</evidence>
<dbReference type="PANTHER" id="PTHR12468">
    <property type="entry name" value="GPI MANNOSYLTRANSFERASE 2"/>
    <property type="match status" value="1"/>
</dbReference>
<keyword evidence="6 12" id="KW-0328">Glycosyltransferase</keyword>
<evidence type="ECO:0000313" key="14">
    <source>
        <dbReference type="Proteomes" id="UP001182556"/>
    </source>
</evidence>
<proteinExistence type="inferred from homology"/>
<evidence type="ECO:0000256" key="6">
    <source>
        <dbReference type="ARBA" id="ARBA00022676"/>
    </source>
</evidence>
<keyword evidence="5 12" id="KW-0337">GPI-anchor biosynthesis</keyword>
<feature type="transmembrane region" description="Helical" evidence="12">
    <location>
        <begin position="187"/>
        <end position="216"/>
    </location>
</feature>
<dbReference type="GO" id="GO:0031501">
    <property type="term" value="C:mannosyltransferase complex"/>
    <property type="evidence" value="ECO:0007669"/>
    <property type="project" value="TreeGrafter"/>
</dbReference>
<comment type="function">
    <text evidence="12">Mannosyltransferase involved in glycosylphosphatidylinositol-anchor biosynthesis.</text>
</comment>
<reference evidence="13" key="1">
    <citation type="submission" date="2023-02" db="EMBL/GenBank/DDBJ databases">
        <title>Identification and recombinant expression of a fungal hydrolase from Papiliotrema laurentii that hydrolyzes apple cutin and clears colloidal polyester polyurethane.</title>
        <authorList>
            <consortium name="DOE Joint Genome Institute"/>
            <person name="Roman V.A."/>
            <person name="Bojanowski C."/>
            <person name="Crable B.R."/>
            <person name="Wagner D.N."/>
            <person name="Hung C.S."/>
            <person name="Nadeau L.J."/>
            <person name="Schratz L."/>
            <person name="Haridas S."/>
            <person name="Pangilinan J."/>
            <person name="Lipzen A."/>
            <person name="Na H."/>
            <person name="Yan M."/>
            <person name="Ng V."/>
            <person name="Grigoriev I.V."/>
            <person name="Spatafora J.W."/>
            <person name="Barlow D."/>
            <person name="Biffinger J."/>
            <person name="Kelley-Loughnane N."/>
            <person name="Varaljay V.A."/>
            <person name="Crookes-Goodson W.J."/>
        </authorList>
    </citation>
    <scope>NUCLEOTIDE SEQUENCE</scope>
    <source>
        <strain evidence="13">5307AH</strain>
    </source>
</reference>
<evidence type="ECO:0000256" key="2">
    <source>
        <dbReference type="ARBA" id="ARBA00004687"/>
    </source>
</evidence>
<comment type="caution">
    <text evidence="12">Lacks conserved residue(s) required for the propagation of feature annotation.</text>
</comment>
<dbReference type="AlphaFoldDB" id="A0AAD9FX41"/>
<dbReference type="EMBL" id="JAODAN010000001">
    <property type="protein sequence ID" value="KAK1927899.1"/>
    <property type="molecule type" value="Genomic_DNA"/>
</dbReference>
<evidence type="ECO:0000256" key="1">
    <source>
        <dbReference type="ARBA" id="ARBA00004477"/>
    </source>
</evidence>
<comment type="caution">
    <text evidence="13">The sequence shown here is derived from an EMBL/GenBank/DDBJ whole genome shotgun (WGS) entry which is preliminary data.</text>
</comment>
<feature type="transmembrane region" description="Helical" evidence="12">
    <location>
        <begin position="304"/>
        <end position="323"/>
    </location>
</feature>
<comment type="subcellular location">
    <subcellularLocation>
        <location evidence="1 12">Endoplasmic reticulum membrane</location>
        <topology evidence="1 12">Multi-pass membrane protein</topology>
    </subcellularLocation>
</comment>
<dbReference type="Proteomes" id="UP001182556">
    <property type="component" value="Unassembled WGS sequence"/>
</dbReference>
<comment type="pathway">
    <text evidence="2 12">Glycolipid biosynthesis; glycosylphosphatidylinositol-anchor biosynthesis.</text>
</comment>
<evidence type="ECO:0000256" key="9">
    <source>
        <dbReference type="ARBA" id="ARBA00022824"/>
    </source>
</evidence>
<keyword evidence="14" id="KW-1185">Reference proteome</keyword>
<name>A0AAD9FX41_PAPLA</name>
<keyword evidence="9 12" id="KW-0256">Endoplasmic reticulum</keyword>
<dbReference type="GO" id="GO:0005789">
    <property type="term" value="C:endoplasmic reticulum membrane"/>
    <property type="evidence" value="ECO:0007669"/>
    <property type="project" value="UniProtKB-SubCell"/>
</dbReference>
<keyword evidence="11 12" id="KW-0472">Membrane</keyword>
<accession>A0AAD9FX41</accession>
<evidence type="ECO:0000313" key="13">
    <source>
        <dbReference type="EMBL" id="KAK1927899.1"/>
    </source>
</evidence>
<dbReference type="PANTHER" id="PTHR12468:SF2">
    <property type="entry name" value="GPI MANNOSYLTRANSFERASE 2"/>
    <property type="match status" value="1"/>
</dbReference>
<feature type="transmembrane region" description="Helical" evidence="12">
    <location>
        <begin position="7"/>
        <end position="29"/>
    </location>
</feature>
<evidence type="ECO:0000256" key="8">
    <source>
        <dbReference type="ARBA" id="ARBA00022692"/>
    </source>
</evidence>
<evidence type="ECO:0000256" key="10">
    <source>
        <dbReference type="ARBA" id="ARBA00022989"/>
    </source>
</evidence>
<gene>
    <name evidence="13" type="ORF">DB88DRAFT_55863</name>
</gene>
<evidence type="ECO:0000256" key="11">
    <source>
        <dbReference type="ARBA" id="ARBA00023136"/>
    </source>
</evidence>
<dbReference type="GO" id="GO:0006506">
    <property type="term" value="P:GPI anchor biosynthetic process"/>
    <property type="evidence" value="ECO:0007669"/>
    <property type="project" value="UniProtKB-KW"/>
</dbReference>
<evidence type="ECO:0000256" key="12">
    <source>
        <dbReference type="RuleBase" id="RU363112"/>
    </source>
</evidence>
<keyword evidence="7 12" id="KW-0808">Transferase</keyword>
<dbReference type="EC" id="2.4.1.-" evidence="12"/>
<evidence type="ECO:0000256" key="5">
    <source>
        <dbReference type="ARBA" id="ARBA00022502"/>
    </source>
</evidence>
<feature type="transmembrane region" description="Helical" evidence="12">
    <location>
        <begin position="335"/>
        <end position="356"/>
    </location>
</feature>
<keyword evidence="10 12" id="KW-1133">Transmembrane helix</keyword>
<feature type="transmembrane region" description="Helical" evidence="12">
    <location>
        <begin position="237"/>
        <end position="257"/>
    </location>
</feature>
<dbReference type="GO" id="GO:0004376">
    <property type="term" value="F:GPI mannosyltransferase activity"/>
    <property type="evidence" value="ECO:0007669"/>
    <property type="project" value="InterPro"/>
</dbReference>
<evidence type="ECO:0000256" key="3">
    <source>
        <dbReference type="ARBA" id="ARBA00008698"/>
    </source>
</evidence>
<keyword evidence="8 12" id="KW-0812">Transmembrane</keyword>
<dbReference type="Pfam" id="PF04188">
    <property type="entry name" value="Mannosyl_trans2"/>
    <property type="match status" value="1"/>
</dbReference>